<organism evidence="3 4">
    <name type="scientific">Hanseniaspora guilliermondii</name>
    <dbReference type="NCBI Taxonomy" id="56406"/>
    <lineage>
        <taxon>Eukaryota</taxon>
        <taxon>Fungi</taxon>
        <taxon>Dikarya</taxon>
        <taxon>Ascomycota</taxon>
        <taxon>Saccharomycotina</taxon>
        <taxon>Saccharomycetes</taxon>
        <taxon>Saccharomycodales</taxon>
        <taxon>Saccharomycodaceae</taxon>
        <taxon>Hanseniaspora</taxon>
    </lineage>
</organism>
<dbReference type="PANTHER" id="PTHR11851:SF126">
    <property type="entry name" value="CYTOCHROME B-C1 COMPLEX SUBUNIT 1, MITOCHONDRIAL"/>
    <property type="match status" value="1"/>
</dbReference>
<reference evidence="4" key="1">
    <citation type="submission" date="2016-11" db="EMBL/GenBank/DDBJ databases">
        <authorList>
            <person name="Guldener U."/>
        </authorList>
    </citation>
    <scope>NUCLEOTIDE SEQUENCE [LARGE SCALE GENOMIC DNA]</scope>
</reference>
<keyword evidence="4" id="KW-1185">Reference proteome</keyword>
<accession>A0A1L0AXU9</accession>
<dbReference type="VEuPathDB" id="FungiDB:HGUI_01096"/>
<dbReference type="AlphaFoldDB" id="A0A1L0AXU9"/>
<dbReference type="GO" id="GO:0006627">
    <property type="term" value="P:protein processing involved in protein targeting to mitochondrion"/>
    <property type="evidence" value="ECO:0007669"/>
    <property type="project" value="TreeGrafter"/>
</dbReference>
<dbReference type="PANTHER" id="PTHR11851">
    <property type="entry name" value="METALLOPROTEASE"/>
    <property type="match status" value="1"/>
</dbReference>
<dbReference type="Gene3D" id="3.30.830.10">
    <property type="entry name" value="Metalloenzyme, LuxS/M16 peptidase-like"/>
    <property type="match status" value="2"/>
</dbReference>
<dbReference type="GO" id="GO:0004222">
    <property type="term" value="F:metalloendopeptidase activity"/>
    <property type="evidence" value="ECO:0007669"/>
    <property type="project" value="TreeGrafter"/>
</dbReference>
<dbReference type="InterPro" id="IPR007863">
    <property type="entry name" value="Peptidase_M16_C"/>
</dbReference>
<evidence type="ECO:0000313" key="4">
    <source>
        <dbReference type="Proteomes" id="UP000183365"/>
    </source>
</evidence>
<dbReference type="GO" id="GO:0006122">
    <property type="term" value="P:mitochondrial electron transport, ubiquinol to cytochrome c"/>
    <property type="evidence" value="ECO:0007669"/>
    <property type="project" value="EnsemblFungi"/>
</dbReference>
<dbReference type="GO" id="GO:0005743">
    <property type="term" value="C:mitochondrial inner membrane"/>
    <property type="evidence" value="ECO:0007669"/>
    <property type="project" value="EnsemblFungi"/>
</dbReference>
<dbReference type="Proteomes" id="UP000183365">
    <property type="component" value="Unassembled WGS sequence"/>
</dbReference>
<protein>
    <submittedName>
        <fullName evidence="3">Related to Cytochrome b-c1 complex subunit 1, mitochondrial</fullName>
    </submittedName>
</protein>
<gene>
    <name evidence="3" type="ORF">HGUI_01096</name>
</gene>
<proteinExistence type="predicted"/>
<dbReference type="InterPro" id="IPR011765">
    <property type="entry name" value="Pept_M16_N"/>
</dbReference>
<dbReference type="Pfam" id="PF00675">
    <property type="entry name" value="Peptidase_M16"/>
    <property type="match status" value="1"/>
</dbReference>
<dbReference type="OrthoDB" id="10251424at2759"/>
<evidence type="ECO:0000313" key="3">
    <source>
        <dbReference type="EMBL" id="SGZ38896.1"/>
    </source>
</evidence>
<feature type="domain" description="Peptidase M16 N-terminal" evidence="1">
    <location>
        <begin position="43"/>
        <end position="167"/>
    </location>
</feature>
<dbReference type="InterPro" id="IPR050361">
    <property type="entry name" value="MPP/UQCRC_Complex"/>
</dbReference>
<dbReference type="GO" id="GO:0046872">
    <property type="term" value="F:metal ion binding"/>
    <property type="evidence" value="ECO:0007669"/>
    <property type="project" value="InterPro"/>
</dbReference>
<dbReference type="GO" id="GO:0045275">
    <property type="term" value="C:respiratory chain complex III"/>
    <property type="evidence" value="ECO:0007669"/>
    <property type="project" value="EnsemblFungi"/>
</dbReference>
<evidence type="ECO:0000259" key="1">
    <source>
        <dbReference type="Pfam" id="PF00675"/>
    </source>
</evidence>
<dbReference type="SUPFAM" id="SSF63411">
    <property type="entry name" value="LuxS/MPP-like metallohydrolase"/>
    <property type="match status" value="2"/>
</dbReference>
<sequence length="436" mass="48209">MLRSTILKRTYANIPLTGAPKVTQVNNITVITKPSVSKVKDVSLVFGNAGSSHENYYNNGVSQVVAESFISNNAEKAFTNGFKVNSSVGKEFQTFTASGADVSKALSMLQESALTQETLLNNFKAIQDKVVSKTINYESSQYAKIVDEHLHATAFQNTPLSVPVSGTSETISSLVDTDVSEFINKSLTQNTLTIVQQGSELNHEKFVELVSKLQLNKVSNTSTPFVKSEFIGSEVRLRDDTLPKAWWSIAVEGESVTSPNYYVAKVAANVFGSFNLVEPFSRKQGSKLVNDVLEYEIIDSFNHFSKSYKNTGLWGFAAESTKIQQIDEFTHFALKQWNRLTVSVTDLEVARAKQALKLQIASEESIESLAGLIAGGAEVASLEQQFEAIDKITAADIKNWASEKVWDRDIAISGTGQIEDLFDYVRIRNDMSMMRW</sequence>
<dbReference type="GO" id="GO:0008121">
    <property type="term" value="F:quinol-cytochrome-c reductase activity"/>
    <property type="evidence" value="ECO:0007669"/>
    <property type="project" value="EnsemblFungi"/>
</dbReference>
<name>A0A1L0AXU9_9ASCO</name>
<dbReference type="InterPro" id="IPR011249">
    <property type="entry name" value="Metalloenz_LuxS/M16"/>
</dbReference>
<evidence type="ECO:0000259" key="2">
    <source>
        <dbReference type="Pfam" id="PF05193"/>
    </source>
</evidence>
<dbReference type="Pfam" id="PF05193">
    <property type="entry name" value="Peptidase_M16_C"/>
    <property type="match status" value="1"/>
</dbReference>
<dbReference type="EMBL" id="FQNF01000014">
    <property type="protein sequence ID" value="SGZ38896.1"/>
    <property type="molecule type" value="Genomic_DNA"/>
</dbReference>
<feature type="domain" description="Peptidase M16 C-terminal" evidence="2">
    <location>
        <begin position="177"/>
        <end position="356"/>
    </location>
</feature>